<sequence length="198" mass="21472">MRKPRRFDDALMEPPDALGAVDEALLASLRTWCEEGAFPVLTEPLRVASIAPHAGLDGAACGLDGSHELARMGRSRGLLWRVRILWRECVTQSGTQRGDPWDCGWWREGPLDAAEAFRPRRPTLLMVRETDPAVVAALLAALRANTPAFGRPVRVVAVSTAEAGPSRSGVYDEGRSAISADSHGPDDRGSTQPLWPAR</sequence>
<proteinExistence type="predicted"/>
<evidence type="ECO:0000256" key="1">
    <source>
        <dbReference type="SAM" id="MobiDB-lite"/>
    </source>
</evidence>
<dbReference type="EMBL" id="NIOF01000002">
    <property type="protein sequence ID" value="OWQ91945.1"/>
    <property type="molecule type" value="Genomic_DNA"/>
</dbReference>
<organism evidence="2 3">
    <name type="scientific">Roseateles aquatilis</name>
    <dbReference type="NCBI Taxonomy" id="431061"/>
    <lineage>
        <taxon>Bacteria</taxon>
        <taxon>Pseudomonadati</taxon>
        <taxon>Pseudomonadota</taxon>
        <taxon>Betaproteobacteria</taxon>
        <taxon>Burkholderiales</taxon>
        <taxon>Sphaerotilaceae</taxon>
        <taxon>Roseateles</taxon>
    </lineage>
</organism>
<accession>A0A246JH96</accession>
<dbReference type="Proteomes" id="UP000197468">
    <property type="component" value="Unassembled WGS sequence"/>
</dbReference>
<comment type="caution">
    <text evidence="2">The sequence shown here is derived from an EMBL/GenBank/DDBJ whole genome shotgun (WGS) entry which is preliminary data.</text>
</comment>
<evidence type="ECO:0000313" key="2">
    <source>
        <dbReference type="EMBL" id="OWQ91945.1"/>
    </source>
</evidence>
<feature type="region of interest" description="Disordered" evidence="1">
    <location>
        <begin position="164"/>
        <end position="198"/>
    </location>
</feature>
<evidence type="ECO:0000313" key="3">
    <source>
        <dbReference type="Proteomes" id="UP000197468"/>
    </source>
</evidence>
<dbReference type="AlphaFoldDB" id="A0A246JH96"/>
<dbReference type="OrthoDB" id="9153748at2"/>
<name>A0A246JH96_9BURK</name>
<dbReference type="RefSeq" id="WP_088383701.1">
    <property type="nucleotide sequence ID" value="NZ_NIOF01000002.1"/>
</dbReference>
<keyword evidence="3" id="KW-1185">Reference proteome</keyword>
<protein>
    <submittedName>
        <fullName evidence="2">Uncharacterized protein</fullName>
    </submittedName>
</protein>
<gene>
    <name evidence="2" type="ORF">CDN99_06145</name>
</gene>
<reference evidence="2 3" key="1">
    <citation type="journal article" date="2008" name="Int. J. Syst. Evol. Microbiol.">
        <title>Description of Roseateles aquatilis sp. nov. and Roseateles terrae sp. nov., in the class Betaproteobacteria, and emended description of the genus Roseateles.</title>
        <authorList>
            <person name="Gomila M."/>
            <person name="Bowien B."/>
            <person name="Falsen E."/>
            <person name="Moore E.R."/>
            <person name="Lalucat J."/>
        </authorList>
    </citation>
    <scope>NUCLEOTIDE SEQUENCE [LARGE SCALE GENOMIC DNA]</scope>
    <source>
        <strain evidence="2 3">CCUG 48205</strain>
    </source>
</reference>